<dbReference type="Proteomes" id="UP000191931">
    <property type="component" value="Unassembled WGS sequence"/>
</dbReference>
<dbReference type="Pfam" id="PF13635">
    <property type="entry name" value="DUF4143"/>
    <property type="match status" value="1"/>
</dbReference>
<name>A0A1W1H6G1_9BACT</name>
<evidence type="ECO:0000259" key="1">
    <source>
        <dbReference type="Pfam" id="PF13173"/>
    </source>
</evidence>
<keyword evidence="4" id="KW-1185">Reference proteome</keyword>
<evidence type="ECO:0000313" key="3">
    <source>
        <dbReference type="EMBL" id="SLM28053.1"/>
    </source>
</evidence>
<gene>
    <name evidence="3" type="ORF">MTBBW1_1230024</name>
</gene>
<dbReference type="STRING" id="1246637.MTBBW1_1230024"/>
<sequence>MDRHQKNRIMQDLEKKMVFITGPRQVGKTWLAKEVGKSFAETLYLNYDHSGDRQIIQEEGWLDKTRLLILDELHKMSGWKNYLKGVYDTKPDHMKILVTGSARLEAFRYQGDSLAGRFFRHRLLPFSPAELFHTGEQPDLTKLLIRGGFPEPFLTEQAVDADRWRLQYIDGLIRTDVLDFDKIHDFRALNLVLELLRTRTGSPVSYRSISEDVQISPNTVKKYIGILESLFIVFRVSPFSRNIARSILKEPKIYFFDTGMVRGDEGAKFENMVALCLLKHQYIMEDWYGIPSSLNYLRTKDGKEVDFCLVRENIPETMIEVKLSDSNPSKNIIYFHQRYAIPAVQLVMYLKREHKKQGIEIRRGIDYLKSLKI</sequence>
<protein>
    <recommendedName>
        <fullName evidence="5">AAA+ ATPase domain-containing protein</fullName>
    </recommendedName>
</protein>
<feature type="domain" description="DUF4143" evidence="2">
    <location>
        <begin position="175"/>
        <end position="324"/>
    </location>
</feature>
<dbReference type="PANTHER" id="PTHR43566:SF1">
    <property type="entry name" value="AAA+ ATPASE DOMAIN-CONTAINING PROTEIN"/>
    <property type="match status" value="1"/>
</dbReference>
<dbReference type="PANTHER" id="PTHR43566">
    <property type="entry name" value="CONSERVED PROTEIN"/>
    <property type="match status" value="1"/>
</dbReference>
<organism evidence="3 4">
    <name type="scientific">Desulfamplus magnetovallimortis</name>
    <dbReference type="NCBI Taxonomy" id="1246637"/>
    <lineage>
        <taxon>Bacteria</taxon>
        <taxon>Pseudomonadati</taxon>
        <taxon>Thermodesulfobacteriota</taxon>
        <taxon>Desulfobacteria</taxon>
        <taxon>Desulfobacterales</taxon>
        <taxon>Desulfobacteraceae</taxon>
        <taxon>Desulfamplus</taxon>
    </lineage>
</organism>
<evidence type="ECO:0008006" key="5">
    <source>
        <dbReference type="Google" id="ProtNLM"/>
    </source>
</evidence>
<proteinExistence type="predicted"/>
<evidence type="ECO:0000259" key="2">
    <source>
        <dbReference type="Pfam" id="PF13635"/>
    </source>
</evidence>
<evidence type="ECO:0000313" key="4">
    <source>
        <dbReference type="Proteomes" id="UP000191931"/>
    </source>
</evidence>
<dbReference type="Pfam" id="PF13173">
    <property type="entry name" value="AAA_14"/>
    <property type="match status" value="1"/>
</dbReference>
<accession>A0A1W1H6G1</accession>
<dbReference type="Gene3D" id="3.40.50.300">
    <property type="entry name" value="P-loop containing nucleotide triphosphate hydrolases"/>
    <property type="match status" value="1"/>
</dbReference>
<dbReference type="InterPro" id="IPR041682">
    <property type="entry name" value="AAA_14"/>
</dbReference>
<feature type="domain" description="AAA" evidence="1">
    <location>
        <begin position="15"/>
        <end position="131"/>
    </location>
</feature>
<dbReference type="RefSeq" id="WP_186441315.1">
    <property type="nucleotide sequence ID" value="NZ_LT828547.1"/>
</dbReference>
<dbReference type="SUPFAM" id="SSF52540">
    <property type="entry name" value="P-loop containing nucleoside triphosphate hydrolases"/>
    <property type="match status" value="1"/>
</dbReference>
<reference evidence="3 4" key="1">
    <citation type="submission" date="2017-03" db="EMBL/GenBank/DDBJ databases">
        <authorList>
            <person name="Afonso C.L."/>
            <person name="Miller P.J."/>
            <person name="Scott M.A."/>
            <person name="Spackman E."/>
            <person name="Goraichik I."/>
            <person name="Dimitrov K.M."/>
            <person name="Suarez D.L."/>
            <person name="Swayne D.E."/>
        </authorList>
    </citation>
    <scope>NUCLEOTIDE SEQUENCE [LARGE SCALE GENOMIC DNA]</scope>
    <source>
        <strain evidence="3">PRJEB14757</strain>
    </source>
</reference>
<dbReference type="InterPro" id="IPR027417">
    <property type="entry name" value="P-loop_NTPase"/>
</dbReference>
<dbReference type="AlphaFoldDB" id="A0A1W1H6G1"/>
<dbReference type="InterPro" id="IPR025420">
    <property type="entry name" value="DUF4143"/>
</dbReference>
<dbReference type="EMBL" id="FWEV01000028">
    <property type="protein sequence ID" value="SLM28053.1"/>
    <property type="molecule type" value="Genomic_DNA"/>
</dbReference>